<feature type="domain" description="Histidine kinase/HSP90-like ATPase" evidence="2">
    <location>
        <begin position="12"/>
        <end position="139"/>
    </location>
</feature>
<dbReference type="RefSeq" id="WP_367885296.1">
    <property type="nucleotide sequence ID" value="NZ_CP130612.1"/>
</dbReference>
<organism evidence="4 5">
    <name type="scientific">Pseudogemmatithrix spongiicola</name>
    <dbReference type="NCBI Taxonomy" id="3062599"/>
    <lineage>
        <taxon>Bacteria</taxon>
        <taxon>Pseudomonadati</taxon>
        <taxon>Gemmatimonadota</taxon>
        <taxon>Gemmatimonadia</taxon>
        <taxon>Gemmatimonadales</taxon>
        <taxon>Gemmatimonadaceae</taxon>
        <taxon>Pseudogemmatithrix</taxon>
    </lineage>
</organism>
<dbReference type="SUPFAM" id="SSF55874">
    <property type="entry name" value="ATPase domain of HSP90 chaperone/DNA topoisomerase II/histidine kinase"/>
    <property type="match status" value="1"/>
</dbReference>
<evidence type="ECO:0000256" key="1">
    <source>
        <dbReference type="ARBA" id="ARBA00022527"/>
    </source>
</evidence>
<dbReference type="GO" id="GO:0005524">
    <property type="term" value="F:ATP binding"/>
    <property type="evidence" value="ECO:0007669"/>
    <property type="project" value="UniProtKB-KW"/>
</dbReference>
<evidence type="ECO:0000313" key="5">
    <source>
        <dbReference type="Proteomes" id="UP001229955"/>
    </source>
</evidence>
<gene>
    <name evidence="3" type="ORF">Strain138_001710</name>
    <name evidence="4" type="ORF">Strain318_001709</name>
</gene>
<keyword evidence="4" id="KW-0547">Nucleotide-binding</keyword>
<dbReference type="InterPro" id="IPR036890">
    <property type="entry name" value="HATPase_C_sf"/>
</dbReference>
<keyword evidence="1" id="KW-0723">Serine/threonine-protein kinase</keyword>
<dbReference type="Pfam" id="PF13581">
    <property type="entry name" value="HATPase_c_2"/>
    <property type="match status" value="1"/>
</dbReference>
<dbReference type="EMBL" id="CP130613">
    <property type="protein sequence ID" value="WKW15326.1"/>
    <property type="molecule type" value="Genomic_DNA"/>
</dbReference>
<keyword evidence="1" id="KW-0418">Kinase</keyword>
<dbReference type="GO" id="GO:0004674">
    <property type="term" value="F:protein serine/threonine kinase activity"/>
    <property type="evidence" value="ECO:0007669"/>
    <property type="project" value="UniProtKB-KW"/>
</dbReference>
<dbReference type="Gene3D" id="3.30.565.10">
    <property type="entry name" value="Histidine kinase-like ATPase, C-terminal domain"/>
    <property type="match status" value="1"/>
</dbReference>
<name>A0AA49Q809_9BACT</name>
<accession>A0AA49Q566</accession>
<accession>A0AA49Q809</accession>
<keyword evidence="1" id="KW-0808">Transferase</keyword>
<dbReference type="KEGG" id="pspc:Strain318_001709"/>
<evidence type="ECO:0000259" key="2">
    <source>
        <dbReference type="Pfam" id="PF13581"/>
    </source>
</evidence>
<dbReference type="PANTHER" id="PTHR35526:SF3">
    <property type="entry name" value="ANTI-SIGMA-F FACTOR RSBW"/>
    <property type="match status" value="1"/>
</dbReference>
<dbReference type="InterPro" id="IPR050267">
    <property type="entry name" value="Anti-sigma-factor_SerPK"/>
</dbReference>
<proteinExistence type="predicted"/>
<dbReference type="AlphaFoldDB" id="A0AA49Q809"/>
<keyword evidence="5" id="KW-1185">Reference proteome</keyword>
<reference evidence="4" key="1">
    <citation type="submission" date="2023-07" db="EMBL/GenBank/DDBJ databases">
        <authorList>
            <person name="Haufschild T."/>
            <person name="Kallscheuer N."/>
            <person name="Hammer J."/>
            <person name="Kohn T."/>
            <person name="Kabuu M."/>
            <person name="Jogler M."/>
            <person name="Wohfarth N."/>
            <person name="Heuer A."/>
            <person name="Rohde M."/>
            <person name="van Teeseling M.C.F."/>
            <person name="Jogler C."/>
        </authorList>
    </citation>
    <scope>NUCLEOTIDE SEQUENCE</scope>
    <source>
        <strain evidence="3">Strain 138</strain>
        <strain evidence="4">Strain 318</strain>
    </source>
</reference>
<sequence>MAGSLTLDLRIPSELQQIEGVVEEVLRSCATRAVDVRALGNKFKVALTEALSNAIICGNGEDARKEVRVRVEVRDDVVIVEVEDEGQGFDLEACTEDPTTPENLERDSGRGLFLMRALVERVENFRVVGAAQGNVVRLTVRHPGRTGHAA</sequence>
<dbReference type="CDD" id="cd16936">
    <property type="entry name" value="HATPase_RsbW-like"/>
    <property type="match status" value="1"/>
</dbReference>
<dbReference type="InterPro" id="IPR003594">
    <property type="entry name" value="HATPase_dom"/>
</dbReference>
<evidence type="ECO:0000313" key="4">
    <source>
        <dbReference type="EMBL" id="WKW15326.1"/>
    </source>
</evidence>
<protein>
    <submittedName>
        <fullName evidence="4">ATP-binding protein</fullName>
    </submittedName>
</protein>
<dbReference type="EMBL" id="CP130612">
    <property type="protein sequence ID" value="WKW12419.1"/>
    <property type="molecule type" value="Genomic_DNA"/>
</dbReference>
<keyword evidence="4" id="KW-0067">ATP-binding</keyword>
<evidence type="ECO:0000313" key="3">
    <source>
        <dbReference type="EMBL" id="WKW12419.1"/>
    </source>
</evidence>
<dbReference type="PANTHER" id="PTHR35526">
    <property type="entry name" value="ANTI-SIGMA-F FACTOR RSBW-RELATED"/>
    <property type="match status" value="1"/>
</dbReference>
<dbReference type="Proteomes" id="UP001229955">
    <property type="component" value="Chromosome"/>
</dbReference>